<dbReference type="AlphaFoldDB" id="A0A4Y1QWP5"/>
<feature type="domain" description="Reverse transcriptase Ty1/copia-type" evidence="1">
    <location>
        <begin position="18"/>
        <end position="90"/>
    </location>
</feature>
<dbReference type="CDD" id="cd09272">
    <property type="entry name" value="RNase_HI_RT_Ty1"/>
    <property type="match status" value="1"/>
</dbReference>
<name>A0A4Y1QWP5_PRUDU</name>
<reference evidence="2" key="1">
    <citation type="journal article" date="2019" name="Science">
        <title>Mutation of a bHLH transcription factor allowed almond domestication.</title>
        <authorList>
            <person name="Sanchez-Perez R."/>
            <person name="Pavan S."/>
            <person name="Mazzeo R."/>
            <person name="Moldovan C."/>
            <person name="Aiese Cigliano R."/>
            <person name="Del Cueto J."/>
            <person name="Ricciardi F."/>
            <person name="Lotti C."/>
            <person name="Ricciardi L."/>
            <person name="Dicenta F."/>
            <person name="Lopez-Marques R.L."/>
            <person name="Lindberg Moller B."/>
        </authorList>
    </citation>
    <scope>NUCLEOTIDE SEQUENCE</scope>
</reference>
<dbReference type="PANTHER" id="PTHR11439:SF467">
    <property type="entry name" value="INTEGRASE CATALYTIC DOMAIN-CONTAINING PROTEIN"/>
    <property type="match status" value="1"/>
</dbReference>
<dbReference type="InterPro" id="IPR013103">
    <property type="entry name" value="RVT_2"/>
</dbReference>
<protein>
    <submittedName>
        <fullName evidence="2">Transposable element protein</fullName>
    </submittedName>
</protein>
<organism evidence="2">
    <name type="scientific">Prunus dulcis</name>
    <name type="common">Almond</name>
    <name type="synonym">Amygdalus dulcis</name>
    <dbReference type="NCBI Taxonomy" id="3755"/>
    <lineage>
        <taxon>Eukaryota</taxon>
        <taxon>Viridiplantae</taxon>
        <taxon>Streptophyta</taxon>
        <taxon>Embryophyta</taxon>
        <taxon>Tracheophyta</taxon>
        <taxon>Spermatophyta</taxon>
        <taxon>Magnoliopsida</taxon>
        <taxon>eudicotyledons</taxon>
        <taxon>Gunneridae</taxon>
        <taxon>Pentapetalae</taxon>
        <taxon>rosids</taxon>
        <taxon>fabids</taxon>
        <taxon>Rosales</taxon>
        <taxon>Rosaceae</taxon>
        <taxon>Amygdaloideae</taxon>
        <taxon>Amygdaleae</taxon>
        <taxon>Prunus</taxon>
    </lineage>
</organism>
<evidence type="ECO:0000313" key="2">
    <source>
        <dbReference type="EMBL" id="BBG96266.1"/>
    </source>
</evidence>
<evidence type="ECO:0000259" key="1">
    <source>
        <dbReference type="Pfam" id="PF07727"/>
    </source>
</evidence>
<dbReference type="InterPro" id="IPR043502">
    <property type="entry name" value="DNA/RNA_pol_sf"/>
</dbReference>
<dbReference type="EMBL" id="AP019297">
    <property type="protein sequence ID" value="BBG96266.1"/>
    <property type="molecule type" value="Genomic_DNA"/>
</dbReference>
<proteinExistence type="predicted"/>
<gene>
    <name evidence="2" type="ORF">Prudu_005019</name>
</gene>
<dbReference type="PANTHER" id="PTHR11439">
    <property type="entry name" value="GAG-POL-RELATED RETROTRANSPOSON"/>
    <property type="match status" value="1"/>
</dbReference>
<accession>A0A4Y1QWP5</accession>
<dbReference type="SUPFAM" id="SSF56672">
    <property type="entry name" value="DNA/RNA polymerases"/>
    <property type="match status" value="1"/>
</dbReference>
<dbReference type="Pfam" id="PF07727">
    <property type="entry name" value="RVT_2"/>
    <property type="match status" value="1"/>
</dbReference>
<sequence length="222" mass="25349">MPSALVPHQSFYEEVIQTVVTGNNVEKQKKLQKYLSQEFEMKDLGALKYFLGIEVSRSKTGIFLSQRKYVMDQLTEIGMLGCKPTDTPIEMNHKLCEDMDRLPINKEQYHCWNFMHSPSVSHRNTVDRILRYLKSAPEKGLIFLNNGNLEVVGYTDNDWAGSITNIHSTSYYFTLVGGNLVTWRSKKQNVVSQSSAEAEYQGIAQGVCELLWIRGLLIELGF</sequence>